<dbReference type="Proteomes" id="UP000054383">
    <property type="component" value="Unassembled WGS sequence"/>
</dbReference>
<dbReference type="PANTHER" id="PTHR42718:SF9">
    <property type="entry name" value="MAJOR FACILITATOR SUPERFAMILY MULTIDRUG TRANSPORTER MFSC"/>
    <property type="match status" value="1"/>
</dbReference>
<dbReference type="PANTHER" id="PTHR42718">
    <property type="entry name" value="MAJOR FACILITATOR SUPERFAMILY MULTIDRUG TRANSPORTER MFSC"/>
    <property type="match status" value="1"/>
</dbReference>
<feature type="transmembrane region" description="Helical" evidence="7">
    <location>
        <begin position="311"/>
        <end position="329"/>
    </location>
</feature>
<evidence type="ECO:0000256" key="5">
    <source>
        <dbReference type="ARBA" id="ARBA00023136"/>
    </source>
</evidence>
<evidence type="ECO:0000256" key="1">
    <source>
        <dbReference type="ARBA" id="ARBA00004141"/>
    </source>
</evidence>
<dbReference type="PROSITE" id="PS00216">
    <property type="entry name" value="SUGAR_TRANSPORT_1"/>
    <property type="match status" value="1"/>
</dbReference>
<feature type="transmembrane region" description="Helical" evidence="7">
    <location>
        <begin position="479"/>
        <end position="503"/>
    </location>
</feature>
<keyword evidence="2" id="KW-0813">Transport</keyword>
<dbReference type="PROSITE" id="PS50850">
    <property type="entry name" value="MFS"/>
    <property type="match status" value="1"/>
</dbReference>
<sequence length="566" mass="60046">MGSPLQPSITIAEVLPHNVNNNNNNSPESKEPSPTPPGFMRSQSTLVGHYSDEKTPKNSIEVGSPAAKSCEESNSQPETAETGKLASWRGTLVLLVTGGAMFMDNVFMTSTNISLAAIQGEFDVESSGLQWMISAYTLSFGGCLLLSGVMSDRFGRKPMLLVGLIWLSIWTLAIGFGSSFIEIAVFRGLQGMGAALTIPSAVGIISSYFTGQDRTRALGLYAASGAVGFTGGLVLGGLLSSSLGWRYIFRLSVIVSALLGVLGYIVLPRSRAKVNANSRMDYFGATLSTAGLIILAFVVSGGGVYGWGSPFIIVLLVLAISLLVAFVVWESKINNPIMPLSLWKIHNFPSLWIIGFTANGSFAATLYYTVLMAQQVDNLSPLETAIRFIPSGVLGFVITLMTTRAIESVDGKHILITGLVISVLAPIPSCLLTGQSSNFWVNVLPTIFISVTAISIGYITASTFMLLSAPMHVKSLCGGMINTAYQIGGGVSLAICSAVVQAVDIDRGHDVAQQYTTGLWCTAGISGVGLIVAVFFLKSDKSVTTRGEEEKTDVQTEVLKNDINMA</sequence>
<gene>
    <name evidence="9" type="ORF">PISL3812_02494</name>
</gene>
<feature type="transmembrane region" description="Helical" evidence="7">
    <location>
        <begin position="446"/>
        <end position="467"/>
    </location>
</feature>
<dbReference type="AlphaFoldDB" id="A0A0U1LRS9"/>
<feature type="transmembrane region" description="Helical" evidence="7">
    <location>
        <begin position="279"/>
        <end position="299"/>
    </location>
</feature>
<organism evidence="9 10">
    <name type="scientific">Talaromyces islandicus</name>
    <name type="common">Penicillium islandicum</name>
    <dbReference type="NCBI Taxonomy" id="28573"/>
    <lineage>
        <taxon>Eukaryota</taxon>
        <taxon>Fungi</taxon>
        <taxon>Dikarya</taxon>
        <taxon>Ascomycota</taxon>
        <taxon>Pezizomycotina</taxon>
        <taxon>Eurotiomycetes</taxon>
        <taxon>Eurotiomycetidae</taxon>
        <taxon>Eurotiales</taxon>
        <taxon>Trichocomaceae</taxon>
        <taxon>Talaromyces</taxon>
        <taxon>Talaromyces sect. Islandici</taxon>
    </lineage>
</organism>
<dbReference type="InterPro" id="IPR011701">
    <property type="entry name" value="MFS"/>
</dbReference>
<feature type="transmembrane region" description="Helical" evidence="7">
    <location>
        <begin position="385"/>
        <end position="402"/>
    </location>
</feature>
<dbReference type="InterPro" id="IPR036259">
    <property type="entry name" value="MFS_trans_sf"/>
</dbReference>
<feature type="transmembrane region" description="Helical" evidence="7">
    <location>
        <begin position="92"/>
        <end position="117"/>
    </location>
</feature>
<feature type="transmembrane region" description="Helical" evidence="7">
    <location>
        <begin position="350"/>
        <end position="373"/>
    </location>
</feature>
<name>A0A0U1LRS9_TALIS</name>
<dbReference type="Gene3D" id="1.20.1720.10">
    <property type="entry name" value="Multidrug resistance protein D"/>
    <property type="match status" value="1"/>
</dbReference>
<dbReference type="OMA" id="QYATGLW"/>
<dbReference type="EMBL" id="CVMT01000002">
    <property type="protein sequence ID" value="CRG85432.1"/>
    <property type="molecule type" value="Genomic_DNA"/>
</dbReference>
<proteinExistence type="predicted"/>
<feature type="transmembrane region" description="Helical" evidence="7">
    <location>
        <begin position="192"/>
        <end position="211"/>
    </location>
</feature>
<feature type="transmembrane region" description="Helical" evidence="7">
    <location>
        <begin position="218"/>
        <end position="241"/>
    </location>
</feature>
<feature type="domain" description="Major facilitator superfamily (MFS) profile" evidence="8">
    <location>
        <begin position="91"/>
        <end position="541"/>
    </location>
</feature>
<evidence type="ECO:0000256" key="2">
    <source>
        <dbReference type="ARBA" id="ARBA00022448"/>
    </source>
</evidence>
<evidence type="ECO:0000313" key="10">
    <source>
        <dbReference type="Proteomes" id="UP000054383"/>
    </source>
</evidence>
<feature type="compositionally biased region" description="Low complexity" evidence="6">
    <location>
        <begin position="18"/>
        <end position="27"/>
    </location>
</feature>
<dbReference type="InterPro" id="IPR020846">
    <property type="entry name" value="MFS_dom"/>
</dbReference>
<keyword evidence="5 7" id="KW-0472">Membrane</keyword>
<feature type="transmembrane region" description="Helical" evidence="7">
    <location>
        <begin position="515"/>
        <end position="537"/>
    </location>
</feature>
<keyword evidence="10" id="KW-1185">Reference proteome</keyword>
<dbReference type="Gene3D" id="1.20.1250.20">
    <property type="entry name" value="MFS general substrate transporter like domains"/>
    <property type="match status" value="1"/>
</dbReference>
<feature type="transmembrane region" description="Helical" evidence="7">
    <location>
        <begin position="247"/>
        <end position="267"/>
    </location>
</feature>
<evidence type="ECO:0000256" key="4">
    <source>
        <dbReference type="ARBA" id="ARBA00022989"/>
    </source>
</evidence>
<evidence type="ECO:0000259" key="8">
    <source>
        <dbReference type="PROSITE" id="PS50850"/>
    </source>
</evidence>
<feature type="region of interest" description="Disordered" evidence="6">
    <location>
        <begin position="16"/>
        <end position="83"/>
    </location>
</feature>
<dbReference type="GO" id="GO:0022857">
    <property type="term" value="F:transmembrane transporter activity"/>
    <property type="evidence" value="ECO:0007669"/>
    <property type="project" value="InterPro"/>
</dbReference>
<evidence type="ECO:0000256" key="6">
    <source>
        <dbReference type="SAM" id="MobiDB-lite"/>
    </source>
</evidence>
<dbReference type="GO" id="GO:0016020">
    <property type="term" value="C:membrane"/>
    <property type="evidence" value="ECO:0007669"/>
    <property type="project" value="UniProtKB-SubCell"/>
</dbReference>
<feature type="transmembrane region" description="Helical" evidence="7">
    <location>
        <begin position="161"/>
        <end position="186"/>
    </location>
</feature>
<dbReference type="SUPFAM" id="SSF103473">
    <property type="entry name" value="MFS general substrate transporter"/>
    <property type="match status" value="2"/>
</dbReference>
<dbReference type="InterPro" id="IPR005829">
    <property type="entry name" value="Sugar_transporter_CS"/>
</dbReference>
<dbReference type="OrthoDB" id="440755at2759"/>
<comment type="subcellular location">
    <subcellularLocation>
        <location evidence="1">Membrane</location>
        <topology evidence="1">Multi-pass membrane protein</topology>
    </subcellularLocation>
</comment>
<protein>
    <submittedName>
        <fullName evidence="9">Tetracenomycin C resistance and export protein</fullName>
    </submittedName>
</protein>
<feature type="transmembrane region" description="Helical" evidence="7">
    <location>
        <begin position="129"/>
        <end position="149"/>
    </location>
</feature>
<keyword evidence="3 7" id="KW-0812">Transmembrane</keyword>
<keyword evidence="4 7" id="KW-1133">Transmembrane helix</keyword>
<evidence type="ECO:0000313" key="9">
    <source>
        <dbReference type="EMBL" id="CRG85432.1"/>
    </source>
</evidence>
<reference evidence="9 10" key="1">
    <citation type="submission" date="2015-04" db="EMBL/GenBank/DDBJ databases">
        <authorList>
            <person name="Syromyatnikov M.Y."/>
            <person name="Popov V.N."/>
        </authorList>
    </citation>
    <scope>NUCLEOTIDE SEQUENCE [LARGE SCALE GENOMIC DNA]</scope>
    <source>
        <strain evidence="9">WF-38-12</strain>
    </source>
</reference>
<dbReference type="Pfam" id="PF07690">
    <property type="entry name" value="MFS_1"/>
    <property type="match status" value="1"/>
</dbReference>
<feature type="transmembrane region" description="Helical" evidence="7">
    <location>
        <begin position="414"/>
        <end position="434"/>
    </location>
</feature>
<evidence type="ECO:0000256" key="3">
    <source>
        <dbReference type="ARBA" id="ARBA00022692"/>
    </source>
</evidence>
<accession>A0A0U1LRS9</accession>
<evidence type="ECO:0000256" key="7">
    <source>
        <dbReference type="SAM" id="Phobius"/>
    </source>
</evidence>